<evidence type="ECO:0000256" key="3">
    <source>
        <dbReference type="ARBA" id="ARBA00023163"/>
    </source>
</evidence>
<dbReference type="InterPro" id="IPR036390">
    <property type="entry name" value="WH_DNA-bd_sf"/>
</dbReference>
<feature type="domain" description="HTH gntR-type" evidence="4">
    <location>
        <begin position="12"/>
        <end position="79"/>
    </location>
</feature>
<dbReference type="Pfam" id="PF00392">
    <property type="entry name" value="GntR"/>
    <property type="match status" value="1"/>
</dbReference>
<evidence type="ECO:0000313" key="6">
    <source>
        <dbReference type="Proteomes" id="UP001301731"/>
    </source>
</evidence>
<reference evidence="5 6" key="1">
    <citation type="submission" date="2023-10" db="EMBL/GenBank/DDBJ databases">
        <title>The genome sequence of Streptomyces sp. HUAS YS2.</title>
        <authorList>
            <person name="Mo P."/>
        </authorList>
    </citation>
    <scope>NUCLEOTIDE SEQUENCE [LARGE SCALE GENOMIC DNA]</scope>
    <source>
        <strain evidence="5 6">HUAS YS2</strain>
    </source>
</reference>
<dbReference type="InterPro" id="IPR028978">
    <property type="entry name" value="Chorismate_lyase_/UTRA_dom_sf"/>
</dbReference>
<evidence type="ECO:0000259" key="4">
    <source>
        <dbReference type="PROSITE" id="PS50949"/>
    </source>
</evidence>
<gene>
    <name evidence="5" type="ORF">R2D22_33535</name>
</gene>
<dbReference type="EMBL" id="CP137573">
    <property type="protein sequence ID" value="WOX26044.1"/>
    <property type="molecule type" value="Genomic_DNA"/>
</dbReference>
<dbReference type="PROSITE" id="PS50949">
    <property type="entry name" value="HTH_GNTR"/>
    <property type="match status" value="1"/>
</dbReference>
<dbReference type="Gene3D" id="1.10.10.10">
    <property type="entry name" value="Winged helix-like DNA-binding domain superfamily/Winged helix DNA-binding domain"/>
    <property type="match status" value="1"/>
</dbReference>
<dbReference type="InterPro" id="IPR036388">
    <property type="entry name" value="WH-like_DNA-bd_sf"/>
</dbReference>
<dbReference type="SMART" id="SM00345">
    <property type="entry name" value="HTH_GNTR"/>
    <property type="match status" value="1"/>
</dbReference>
<dbReference type="SUPFAM" id="SSF46785">
    <property type="entry name" value="Winged helix' DNA-binding domain"/>
    <property type="match status" value="1"/>
</dbReference>
<dbReference type="PANTHER" id="PTHR44846:SF17">
    <property type="entry name" value="GNTR-FAMILY TRANSCRIPTIONAL REGULATOR"/>
    <property type="match status" value="1"/>
</dbReference>
<accession>A0ABZ0M2X1</accession>
<dbReference type="PANTHER" id="PTHR44846">
    <property type="entry name" value="MANNOSYL-D-GLYCERATE TRANSPORT/METABOLISM SYSTEM REPRESSOR MNGR-RELATED"/>
    <property type="match status" value="1"/>
</dbReference>
<evidence type="ECO:0000313" key="5">
    <source>
        <dbReference type="EMBL" id="WOX26044.1"/>
    </source>
</evidence>
<keyword evidence="6" id="KW-1185">Reference proteome</keyword>
<protein>
    <submittedName>
        <fullName evidence="5">GntR family transcriptional regulator</fullName>
    </submittedName>
</protein>
<dbReference type="InterPro" id="IPR050679">
    <property type="entry name" value="Bact_HTH_transcr_reg"/>
</dbReference>
<dbReference type="CDD" id="cd07377">
    <property type="entry name" value="WHTH_GntR"/>
    <property type="match status" value="1"/>
</dbReference>
<dbReference type="InterPro" id="IPR000524">
    <property type="entry name" value="Tscrpt_reg_HTH_GntR"/>
</dbReference>
<evidence type="ECO:0000256" key="2">
    <source>
        <dbReference type="ARBA" id="ARBA00023125"/>
    </source>
</evidence>
<proteinExistence type="predicted"/>
<dbReference type="RefSeq" id="WP_318108910.1">
    <property type="nucleotide sequence ID" value="NZ_CP137573.1"/>
</dbReference>
<keyword evidence="1" id="KW-0805">Transcription regulation</keyword>
<name>A0ABZ0M2X1_9ACTN</name>
<dbReference type="Proteomes" id="UP001301731">
    <property type="component" value="Chromosome"/>
</dbReference>
<dbReference type="Gene3D" id="3.40.1410.10">
    <property type="entry name" value="Chorismate lyase-like"/>
    <property type="match status" value="1"/>
</dbReference>
<evidence type="ECO:0000256" key="1">
    <source>
        <dbReference type="ARBA" id="ARBA00023015"/>
    </source>
</evidence>
<organism evidence="5 6">
    <name type="scientific">Streptomyces solicathayae</name>
    <dbReference type="NCBI Taxonomy" id="3081768"/>
    <lineage>
        <taxon>Bacteria</taxon>
        <taxon>Bacillati</taxon>
        <taxon>Actinomycetota</taxon>
        <taxon>Actinomycetes</taxon>
        <taxon>Kitasatosporales</taxon>
        <taxon>Streptomycetaceae</taxon>
        <taxon>Streptomyces</taxon>
    </lineage>
</organism>
<keyword evidence="2" id="KW-0238">DNA-binding</keyword>
<dbReference type="PRINTS" id="PR00035">
    <property type="entry name" value="HTHGNTR"/>
</dbReference>
<keyword evidence="3" id="KW-0804">Transcription</keyword>
<sequence>MTDPASDGSAATPLYLRVAAALRNDLALGRLAPGVRLPPERELARRHGVNRQTVRSALQLLREEGRVATDRRGTFAVPDELTDRRPVLRASRQAFPGGAETTGAVVRAALSWEPPPAALAAPLALMPGEPTLVHRQVVLTADGSTVQRAESRFSRHALVRIPQLAHYRRVARHRRVANDRQQPDLRLLYHWMHLAGLRVTHRESVGVTRQSPRGDGSAAGPARLVVHRVVNDQHGQPLEITDIDFLGQGTSLTYEFGS</sequence>